<proteinExistence type="predicted"/>
<name>A0ABX4U3C1_PSEDL</name>
<dbReference type="InterPro" id="IPR007560">
    <property type="entry name" value="Restrct_endonuc_IV_Mrr"/>
</dbReference>
<comment type="caution">
    <text evidence="2">The sequence shown here is derived from an EMBL/GenBank/DDBJ whole genome shotgun (WGS) entry which is preliminary data.</text>
</comment>
<evidence type="ECO:0000313" key="2">
    <source>
        <dbReference type="EMBL" id="PLV13574.1"/>
    </source>
</evidence>
<evidence type="ECO:0000259" key="1">
    <source>
        <dbReference type="Pfam" id="PF04471"/>
    </source>
</evidence>
<dbReference type="InterPro" id="IPR011335">
    <property type="entry name" value="Restrct_endonuc-II-like"/>
</dbReference>
<dbReference type="SUPFAM" id="SSF52980">
    <property type="entry name" value="Restriction endonuclease-like"/>
    <property type="match status" value="1"/>
</dbReference>
<reference evidence="2 3" key="1">
    <citation type="submission" date="2017-12" db="EMBL/GenBank/DDBJ databases">
        <title>Detection of the carbapenemase gene blaVIM-5 in members of the Pseudomonas putida group isolated from polluted Nigerian wetlands.</title>
        <authorList>
            <person name="Adelowo O."/>
            <person name="Vollmers J."/>
            <person name="Maeusezahl I."/>
            <person name="Kaster A.-K."/>
            <person name="Mueller J.A."/>
        </authorList>
    </citation>
    <scope>NUCLEOTIDE SEQUENCE [LARGE SCALE GENOMIC DNA]</scope>
    <source>
        <strain evidence="2 3">MR69</strain>
    </source>
</reference>
<dbReference type="Proteomes" id="UP000234744">
    <property type="component" value="Unassembled WGS sequence"/>
</dbReference>
<evidence type="ECO:0000313" key="3">
    <source>
        <dbReference type="Proteomes" id="UP000234744"/>
    </source>
</evidence>
<gene>
    <name evidence="2" type="ORF">CXG47_14945</name>
</gene>
<dbReference type="Pfam" id="PF04471">
    <property type="entry name" value="Mrr_cat"/>
    <property type="match status" value="1"/>
</dbReference>
<dbReference type="EMBL" id="PJCJ01000008">
    <property type="protein sequence ID" value="PLV13574.1"/>
    <property type="molecule type" value="Genomic_DNA"/>
</dbReference>
<organism evidence="2 3">
    <name type="scientific">Pseudomonas plecoglossicida</name>
    <dbReference type="NCBI Taxonomy" id="70775"/>
    <lineage>
        <taxon>Bacteria</taxon>
        <taxon>Pseudomonadati</taxon>
        <taxon>Pseudomonadota</taxon>
        <taxon>Gammaproteobacteria</taxon>
        <taxon>Pseudomonadales</taxon>
        <taxon>Pseudomonadaceae</taxon>
        <taxon>Pseudomonas</taxon>
    </lineage>
</organism>
<keyword evidence="3" id="KW-1185">Reference proteome</keyword>
<protein>
    <recommendedName>
        <fullName evidence="1">Restriction endonuclease type IV Mrr domain-containing protein</fullName>
    </recommendedName>
</protein>
<sequence>MRADKVNPSTPTWKLFEELVHRILQVNKFSITAHSPRGDAGFDFIGMLGGDSWAIEVKHYRTVRPQPSLIEAAATRLVNNGITAHAMKGMLIVSCILPPELREVLEQKFSVTFVDRVDLRIWASATPVLAEELDALLETDPSVLQVTASHRRSDPLLMSKSIGEVPVPPQDTLGTQLCQELRGIKKGKSAWAEYERACAKILNYLFPNDLHGWHLQKRTDDGLNRFDFVCRIRPTTEFWQFLIDHLDSRYVLFEFKNYTGKIKQGQILTTEKYLLERGLRRVAIVMTRTGAEAHAITMTQGAMREHGKLMLIVNDEKVCEMLHMKERGEDPTDCLFELADNFLLSLPR</sequence>
<feature type="domain" description="Restriction endonuclease type IV Mrr" evidence="1">
    <location>
        <begin position="12"/>
        <end position="120"/>
    </location>
</feature>
<accession>A0ABX4U3C1</accession>